<dbReference type="Gene3D" id="2.20.70.10">
    <property type="match status" value="1"/>
</dbReference>
<dbReference type="RefSeq" id="XP_028866281.1">
    <property type="nucleotide sequence ID" value="XM_029010448.1"/>
</dbReference>
<dbReference type="Pfam" id="PF25097">
    <property type="entry name" value="ARM_Cnot1"/>
    <property type="match status" value="1"/>
</dbReference>
<name>A0A2H6KAM0_9APIC</name>
<dbReference type="Gene3D" id="1.25.40.800">
    <property type="match status" value="1"/>
</dbReference>
<dbReference type="InterPro" id="IPR038535">
    <property type="entry name" value="CNOT1_TTP_bind_sf"/>
</dbReference>
<evidence type="ECO:0000256" key="5">
    <source>
        <dbReference type="ARBA" id="ARBA00023242"/>
    </source>
</evidence>
<protein>
    <submittedName>
        <fullName evidence="9">CCR4-not transcription, putative</fullName>
    </submittedName>
</protein>
<evidence type="ECO:0000313" key="9">
    <source>
        <dbReference type="EMBL" id="GBE60038.1"/>
    </source>
</evidence>
<dbReference type="InterPro" id="IPR032191">
    <property type="entry name" value="CNOT1_CAF1_bind"/>
</dbReference>
<feature type="compositionally biased region" description="Basic and acidic residues" evidence="7">
    <location>
        <begin position="2035"/>
        <end position="2047"/>
    </location>
</feature>
<dbReference type="InterPro" id="IPR002713">
    <property type="entry name" value="FF_domain"/>
</dbReference>
<dbReference type="Pfam" id="PF12842">
    <property type="entry name" value="DUF3819"/>
    <property type="match status" value="1"/>
</dbReference>
<dbReference type="GO" id="GO:0000288">
    <property type="term" value="P:nuclear-transcribed mRNA catabolic process, deadenylation-dependent decay"/>
    <property type="evidence" value="ECO:0007669"/>
    <property type="project" value="TreeGrafter"/>
</dbReference>
<dbReference type="InterPro" id="IPR032193">
    <property type="entry name" value="CNOT1_TTP_bind"/>
</dbReference>
<dbReference type="GO" id="GO:0017148">
    <property type="term" value="P:negative regulation of translation"/>
    <property type="evidence" value="ECO:0007669"/>
    <property type="project" value="InterPro"/>
</dbReference>
<keyword evidence="2" id="KW-0678">Repressor</keyword>
<evidence type="ECO:0000313" key="10">
    <source>
        <dbReference type="Proteomes" id="UP000236319"/>
    </source>
</evidence>
<feature type="coiled-coil region" evidence="6">
    <location>
        <begin position="2187"/>
        <end position="2214"/>
    </location>
</feature>
<keyword evidence="3" id="KW-0805">Transcription regulation</keyword>
<dbReference type="Pfam" id="PF16415">
    <property type="entry name" value="CNOT1_CAF1_bind"/>
    <property type="match status" value="1"/>
</dbReference>
<evidence type="ECO:0000256" key="1">
    <source>
        <dbReference type="ARBA" id="ARBA00004123"/>
    </source>
</evidence>
<dbReference type="PROSITE" id="PS50020">
    <property type="entry name" value="WW_DOMAIN_2"/>
    <property type="match status" value="1"/>
</dbReference>
<dbReference type="GO" id="GO:0030015">
    <property type="term" value="C:CCR4-NOT core complex"/>
    <property type="evidence" value="ECO:0007669"/>
    <property type="project" value="InterPro"/>
</dbReference>
<dbReference type="Proteomes" id="UP000236319">
    <property type="component" value="Unassembled WGS sequence"/>
</dbReference>
<dbReference type="Gene3D" id="1.25.40.840">
    <property type="entry name" value="CCR4-NOT transcription complex subunit 1 TTP binding domain"/>
    <property type="match status" value="1"/>
</dbReference>
<sequence>MVAAAHTPASRTSVLQYLEEAENMTEEERVNKYFYNLYVANVSTDEMIEVMQRFDACPSTSRNKETYRTMLAILFNECRFFPKYPVQELAITAELFGKMIKEGLLTSNGNLLMLALRCILEALRRGKSSKMFQFGSIALSQFETAIANYPWFARQLLDIPDVRETFPQLYKTCEKLQTIMSDSMLTTTYVDQARGIILRPEDCLGPPILDAPDTELPKLGLLPSMADKDRLDVGEMETLMNGVTEEFTVTAPPGPVVSLIYAAFNNMAADSAAQKAREVNEVISPENLSWLLIYIIKTRASKEQNLHEVFVIFIENVKIPKIFDMAIQITYACISACLKNIVEFKEIPSYRTLLRNLGSWIGRITVGRNMPIMSRHLDIKQIVYHAYENGAMIAALPFVCKIMEHIKHSKIFKPPNPWTTAILNFLVEIHRLKALKTSLVFEVEVLFKHLDLGMSAFANKTRLLESKVRPENSPDFDTSIIDKVEKVEPPLQTSETSSRKPKCPPLSSGTHTAAFTKTAQQAMQHALLSSMPPRQQPPRSGGAHASAPSIVPRTGPAPSADLHLLRSTPLPQHGGVTHKDSVRDKLSMLLSKVMREGPASMRALMPQLDPRRSDVPPSYANPPPDNSNAGVRPGTSVPANMHMQQAQATPTNNQANNENNVTMQLSNYAERLLQKLHGAVIISPSIAIFEIQPQLRACVPVAIERAIRRVLPIVSEHSISIARSTTRVLVANDYAGEDDETALRGAIHTMMECFATSLVRATCKEPLRIAFHESLRAALQTYRTQDCNDQVLVEQLVQIISQDNLLPAVGIAEKIVGELALREADLLVPEIAKLCKSLPKIAITLPPLLQQWNKLNVFVDKRNLTLYRSLFQRPNRQVASQQHNQSQSAPQQKNQHKQQQAHGQSGQQQKHQQSGQQGQQQAHGQSGPQQKQNQQQSHRGQQQQQQNQQQSVQGQQTHRGQQQQLGQGQQQTHRGQQQQHNQQQQNQQQQPRQQQNQQQHQQPSQQTTPQQNMPPSNHHQRQQMQQQQQPQPPSQPPQRQTKQQTPQNPPPAAAPASLPPSARPPPATPITIPAMPSNGILARFEEAFGDVRGPLRDIALFPPILYTQTPFEPGYEPIIFSTHALLVLYSLPVDHEIFTCISQCLNVMQNSKDMEMASLAISHRLIVFLCEGIGSQAGLNVEVLLCVLDGLARLNVSVKQAISSIIYAQPLERGNTVFNVVTVTGLLRYDLLDWMHLTHYLILAMDKGKNVYAFEMAIVITAIAVVDQRSITPERATGIIREIVNIKCGQEMCENYNGILLKDARAKLLKDYMELHQQNKTVVSSLTPIIKRNLCACVPAATYNIVCPDNDIEPVPEVLLRETRIINLGFGGVRRVSPPPIVSDSHRAIVSIIFAKWIECCMPYEGDNLLVAWRQFFQRFNLQSLFKMDGGTDNFFAICVGSAVGHIPSNTATYTSPQLADDDFPHEKADSLVALAKMADVMQKLVGGSDVPPSSALQKLLTSTASLIIYGDQYMGYYKLWVVMMNYFDRIESVTGQIVCRIAFLYSLKMISPLRAPEFAYFWIRLLGHRSLLPGSMAVPRCWEHVAQLFLHATCFMQSINVMEHMPHLEQVYFELIYRMCRDYPQFVVEYYFCLGGSPRIERLVGCCSMDPESAGFGTMKAPVDHIPGMTYTPRVESLIVTILYRHEIKQQVDILLRVMAHKNRLPSTPPVNIYGADFDQLLEVLEDVVVSDAGQAPTLLMALTYYVGIEFPHVMSGQITIDDTRLYLFLDLIRSFSMQGKYLFINAICRHLRFPNAHTHFFSCLVLWMYDELREPEDAEARDVMLRVLLEHVLAPTLCTWGVKLTVVELFSNPRFQLSGTTFQSLPDPLQSILDSVARARPSGRSGGILAELFRYRVETSTKKVYYYNRASKESRWQRPDVDVPESPKDATAPAPEPEEPAPKSSSEQDIAGFKALIRELKLPSSATFDSALPKMLYDTRFTAIPNHQRRSLFMQLRLELVKESSRSLKELSKEYIAKERSTTPASAAGSEQGSKEVQQEKKPGIDEFNTSNQSDKKRSGSITYQKERESNKRRHTEHAQSREQLATDMARTAFISMLHEKIKMPFYNGKPEPLDESLIEGDPRGESRHLKDRDRIYRQFVDDFLEARIALFEQKLQALGNEHIETPLDDVVHTLGERLFGHLPRERLEASLRRWRREAAELLDAFEVLLRQTLCYAEGTTDTKLRLAKLQLQADPRYQRLDCIPDERDKLVLKRIRELDEIHRKSRADLLD</sequence>
<evidence type="ECO:0000256" key="2">
    <source>
        <dbReference type="ARBA" id="ARBA00022491"/>
    </source>
</evidence>
<dbReference type="Gene3D" id="1.25.40.180">
    <property type="match status" value="1"/>
</dbReference>
<keyword evidence="10" id="KW-1185">Reference proteome</keyword>
<gene>
    <name evidence="9" type="ORF">BOVATA_015310</name>
</gene>
<evidence type="ECO:0000256" key="6">
    <source>
        <dbReference type="SAM" id="Coils"/>
    </source>
</evidence>
<feature type="region of interest" description="Disordered" evidence="7">
    <location>
        <begin position="468"/>
        <end position="511"/>
    </location>
</feature>
<feature type="compositionally biased region" description="Polar residues" evidence="7">
    <location>
        <begin position="2024"/>
        <end position="2034"/>
    </location>
</feature>
<dbReference type="Gene3D" id="1.10.10.440">
    <property type="entry name" value="FF domain"/>
    <property type="match status" value="1"/>
</dbReference>
<feature type="region of interest" description="Disordered" evidence="7">
    <location>
        <begin position="530"/>
        <end position="582"/>
    </location>
</feature>
<dbReference type="SUPFAM" id="SSF81698">
    <property type="entry name" value="FF domain"/>
    <property type="match status" value="1"/>
</dbReference>
<dbReference type="GO" id="GO:0000932">
    <property type="term" value="C:P-body"/>
    <property type="evidence" value="ECO:0007669"/>
    <property type="project" value="TreeGrafter"/>
</dbReference>
<dbReference type="GO" id="GO:0005634">
    <property type="term" value="C:nucleus"/>
    <property type="evidence" value="ECO:0007669"/>
    <property type="project" value="UniProtKB-SubCell"/>
</dbReference>
<dbReference type="Pfam" id="PF01846">
    <property type="entry name" value="FF"/>
    <property type="match status" value="1"/>
</dbReference>
<dbReference type="Pfam" id="PF04054">
    <property type="entry name" value="Not1"/>
    <property type="match status" value="1"/>
</dbReference>
<feature type="compositionally biased region" description="Low complexity" evidence="7">
    <location>
        <begin position="1037"/>
        <end position="1046"/>
    </location>
</feature>
<dbReference type="Gene3D" id="1.25.40.790">
    <property type="match status" value="1"/>
</dbReference>
<dbReference type="VEuPathDB" id="PiroplasmaDB:BOVATA_015310"/>
<comment type="subcellular location">
    <subcellularLocation>
        <location evidence="1">Nucleus</location>
    </subcellularLocation>
</comment>
<dbReference type="Pfam" id="PF16417">
    <property type="entry name" value="CNOT1_TTP_bind"/>
    <property type="match status" value="1"/>
</dbReference>
<keyword evidence="5" id="KW-0539">Nucleus</keyword>
<proteinExistence type="predicted"/>
<dbReference type="GeneID" id="39873808"/>
<evidence type="ECO:0000256" key="7">
    <source>
        <dbReference type="SAM" id="MobiDB-lite"/>
    </source>
</evidence>
<dbReference type="PANTHER" id="PTHR13162">
    <property type="entry name" value="CCR4-NOT TRANSCRIPTION COMPLEX"/>
    <property type="match status" value="1"/>
</dbReference>
<feature type="region of interest" description="Disordered" evidence="7">
    <location>
        <begin position="875"/>
        <end position="1074"/>
    </location>
</feature>
<dbReference type="InterPro" id="IPR040398">
    <property type="entry name" value="Not1"/>
</dbReference>
<dbReference type="PANTHER" id="PTHR13162:SF8">
    <property type="entry name" value="CCR4-NOT TRANSCRIPTION COMPLEX SUBUNIT 1"/>
    <property type="match status" value="1"/>
</dbReference>
<dbReference type="CDD" id="cd00201">
    <property type="entry name" value="WW"/>
    <property type="match status" value="1"/>
</dbReference>
<dbReference type="EMBL" id="BDSA01000002">
    <property type="protein sequence ID" value="GBE60038.1"/>
    <property type="molecule type" value="Genomic_DNA"/>
</dbReference>
<accession>A0A2H6KAM0</accession>
<dbReference type="GO" id="GO:0060090">
    <property type="term" value="F:molecular adaptor activity"/>
    <property type="evidence" value="ECO:0007669"/>
    <property type="project" value="TreeGrafter"/>
</dbReference>
<keyword evidence="4" id="KW-0804">Transcription</keyword>
<evidence type="ECO:0000256" key="3">
    <source>
        <dbReference type="ARBA" id="ARBA00023015"/>
    </source>
</evidence>
<feature type="region of interest" description="Disordered" evidence="7">
    <location>
        <begin position="1918"/>
        <end position="1949"/>
    </location>
</feature>
<dbReference type="CDD" id="cd20710">
    <property type="entry name" value="NOT1_connector"/>
    <property type="match status" value="1"/>
</dbReference>
<evidence type="ECO:0000256" key="4">
    <source>
        <dbReference type="ARBA" id="ARBA00023163"/>
    </source>
</evidence>
<dbReference type="InterPro" id="IPR001202">
    <property type="entry name" value="WW_dom"/>
</dbReference>
<feature type="domain" description="WW" evidence="8">
    <location>
        <begin position="1901"/>
        <end position="1923"/>
    </location>
</feature>
<feature type="region of interest" description="Disordered" evidence="7">
    <location>
        <begin position="605"/>
        <end position="635"/>
    </location>
</feature>
<feature type="compositionally biased region" description="Low complexity" evidence="7">
    <location>
        <begin position="877"/>
        <end position="1011"/>
    </location>
</feature>
<feature type="compositionally biased region" description="Pro residues" evidence="7">
    <location>
        <begin position="1047"/>
        <end position="1068"/>
    </location>
</feature>
<evidence type="ECO:0000259" key="8">
    <source>
        <dbReference type="PROSITE" id="PS50020"/>
    </source>
</evidence>
<dbReference type="InterPro" id="IPR055454">
    <property type="entry name" value="CNOT1-like_NOT1_connector"/>
</dbReference>
<dbReference type="InterPro" id="IPR024557">
    <property type="entry name" value="CNOT1_dom_4"/>
</dbReference>
<keyword evidence="6" id="KW-0175">Coiled coil</keyword>
<organism evidence="9 10">
    <name type="scientific">Babesia ovata</name>
    <dbReference type="NCBI Taxonomy" id="189622"/>
    <lineage>
        <taxon>Eukaryota</taxon>
        <taxon>Sar</taxon>
        <taxon>Alveolata</taxon>
        <taxon>Apicomplexa</taxon>
        <taxon>Aconoidasida</taxon>
        <taxon>Piroplasmida</taxon>
        <taxon>Babesiidae</taxon>
        <taxon>Babesia</taxon>
    </lineage>
</organism>
<feature type="region of interest" description="Disordered" evidence="7">
    <location>
        <begin position="2021"/>
        <end position="2088"/>
    </location>
</feature>
<dbReference type="InterPro" id="IPR036517">
    <property type="entry name" value="FF_domain_sf"/>
</dbReference>
<dbReference type="InterPro" id="IPR007196">
    <property type="entry name" value="CCR4-Not_Not1_C"/>
</dbReference>
<feature type="compositionally biased region" description="Basic and acidic residues" evidence="7">
    <location>
        <begin position="1918"/>
        <end position="1930"/>
    </location>
</feature>
<comment type="caution">
    <text evidence="9">The sequence shown here is derived from an EMBL/GenBank/DDBJ whole genome shotgun (WGS) entry which is preliminary data.</text>
</comment>
<dbReference type="OrthoDB" id="1933107at2759"/>
<reference evidence="9 10" key="1">
    <citation type="journal article" date="2017" name="BMC Genomics">
        <title>Whole-genome assembly of Babesia ovata and comparative genomics between closely related pathogens.</title>
        <authorList>
            <person name="Yamagishi J."/>
            <person name="Asada M."/>
            <person name="Hakimi H."/>
            <person name="Tanaka T.Q."/>
            <person name="Sugimoto C."/>
            <person name="Kawazu S."/>
        </authorList>
    </citation>
    <scope>NUCLEOTIDE SEQUENCE [LARGE SCALE GENOMIC DNA]</scope>
    <source>
        <strain evidence="9 10">Miyake</strain>
    </source>
</reference>